<feature type="compositionally biased region" description="Polar residues" evidence="6">
    <location>
        <begin position="155"/>
        <end position="173"/>
    </location>
</feature>
<evidence type="ECO:0000313" key="8">
    <source>
        <dbReference type="EMBL" id="EON62151.1"/>
    </source>
</evidence>
<dbReference type="InterPro" id="IPR013083">
    <property type="entry name" value="Znf_RING/FYVE/PHD"/>
</dbReference>
<accession>R7YKL5</accession>
<feature type="compositionally biased region" description="Polar residues" evidence="6">
    <location>
        <begin position="106"/>
        <end position="144"/>
    </location>
</feature>
<feature type="region of interest" description="Disordered" evidence="6">
    <location>
        <begin position="555"/>
        <end position="605"/>
    </location>
</feature>
<protein>
    <recommendedName>
        <fullName evidence="7">PHD-type domain-containing protein</fullName>
    </recommendedName>
</protein>
<dbReference type="OMA" id="GGHLMIQ"/>
<organism evidence="8 9">
    <name type="scientific">Coniosporium apollinis (strain CBS 100218)</name>
    <name type="common">Rock-inhabiting black yeast</name>
    <dbReference type="NCBI Taxonomy" id="1168221"/>
    <lineage>
        <taxon>Eukaryota</taxon>
        <taxon>Fungi</taxon>
        <taxon>Dikarya</taxon>
        <taxon>Ascomycota</taxon>
        <taxon>Pezizomycotina</taxon>
        <taxon>Dothideomycetes</taxon>
        <taxon>Dothideomycetes incertae sedis</taxon>
        <taxon>Coniosporium</taxon>
    </lineage>
</organism>
<feature type="compositionally biased region" description="Polar residues" evidence="6">
    <location>
        <begin position="371"/>
        <end position="402"/>
    </location>
</feature>
<evidence type="ECO:0000256" key="2">
    <source>
        <dbReference type="ARBA" id="ARBA00022771"/>
    </source>
</evidence>
<feature type="region of interest" description="Disordered" evidence="6">
    <location>
        <begin position="349"/>
        <end position="537"/>
    </location>
</feature>
<evidence type="ECO:0000259" key="7">
    <source>
        <dbReference type="PROSITE" id="PS50016"/>
    </source>
</evidence>
<dbReference type="OrthoDB" id="436852at2759"/>
<keyword evidence="4" id="KW-0156">Chromatin regulator</keyword>
<dbReference type="PANTHER" id="PTHR46462:SF3">
    <property type="entry name" value="UPSET, ISOFORM A"/>
    <property type="match status" value="1"/>
</dbReference>
<dbReference type="Proteomes" id="UP000016924">
    <property type="component" value="Unassembled WGS sequence"/>
</dbReference>
<keyword evidence="9" id="KW-1185">Reference proteome</keyword>
<dbReference type="RefSeq" id="XP_007777468.1">
    <property type="nucleotide sequence ID" value="XM_007779278.1"/>
</dbReference>
<gene>
    <name evidence="8" type="ORF">W97_01370</name>
</gene>
<feature type="compositionally biased region" description="Basic and acidic residues" evidence="6">
    <location>
        <begin position="452"/>
        <end position="465"/>
    </location>
</feature>
<feature type="domain" description="PHD-type" evidence="7">
    <location>
        <begin position="685"/>
        <end position="734"/>
    </location>
</feature>
<evidence type="ECO:0000256" key="4">
    <source>
        <dbReference type="ARBA" id="ARBA00022853"/>
    </source>
</evidence>
<feature type="compositionally biased region" description="Polar residues" evidence="6">
    <location>
        <begin position="62"/>
        <end position="77"/>
    </location>
</feature>
<reference evidence="9" key="1">
    <citation type="submission" date="2012-06" db="EMBL/GenBank/DDBJ databases">
        <title>The genome sequence of Coniosporium apollinis CBS 100218.</title>
        <authorList>
            <consortium name="The Broad Institute Genome Sequencing Platform"/>
            <person name="Cuomo C."/>
            <person name="Gorbushina A."/>
            <person name="Noack S."/>
            <person name="Walker B."/>
            <person name="Young S.K."/>
            <person name="Zeng Q."/>
            <person name="Gargeya S."/>
            <person name="Fitzgerald M."/>
            <person name="Haas B."/>
            <person name="Abouelleil A."/>
            <person name="Alvarado L."/>
            <person name="Arachchi H.M."/>
            <person name="Berlin A.M."/>
            <person name="Chapman S.B."/>
            <person name="Goldberg J."/>
            <person name="Griggs A."/>
            <person name="Gujja S."/>
            <person name="Hansen M."/>
            <person name="Howarth C."/>
            <person name="Imamovic A."/>
            <person name="Larimer J."/>
            <person name="McCowan C."/>
            <person name="Montmayeur A."/>
            <person name="Murphy C."/>
            <person name="Neiman D."/>
            <person name="Pearson M."/>
            <person name="Priest M."/>
            <person name="Roberts A."/>
            <person name="Saif S."/>
            <person name="Shea T."/>
            <person name="Sisk P."/>
            <person name="Sykes S."/>
            <person name="Wortman J."/>
            <person name="Nusbaum C."/>
            <person name="Birren B."/>
        </authorList>
    </citation>
    <scope>NUCLEOTIDE SEQUENCE [LARGE SCALE GENOMIC DNA]</scope>
    <source>
        <strain evidence="9">CBS 100218</strain>
    </source>
</reference>
<proteinExistence type="predicted"/>
<dbReference type="GO" id="GO:0006325">
    <property type="term" value="P:chromatin organization"/>
    <property type="evidence" value="ECO:0007669"/>
    <property type="project" value="UniProtKB-KW"/>
</dbReference>
<dbReference type="PROSITE" id="PS50016">
    <property type="entry name" value="ZF_PHD_2"/>
    <property type="match status" value="1"/>
</dbReference>
<dbReference type="SUPFAM" id="SSF57903">
    <property type="entry name" value="FYVE/PHD zinc finger"/>
    <property type="match status" value="1"/>
</dbReference>
<evidence type="ECO:0000256" key="6">
    <source>
        <dbReference type="SAM" id="MobiDB-lite"/>
    </source>
</evidence>
<feature type="region of interest" description="Disordered" evidence="6">
    <location>
        <begin position="1"/>
        <end position="199"/>
    </location>
</feature>
<feature type="region of interest" description="Disordered" evidence="6">
    <location>
        <begin position="297"/>
        <end position="318"/>
    </location>
</feature>
<dbReference type="HOGENOM" id="CLU_020023_0_0_1"/>
<evidence type="ECO:0000256" key="1">
    <source>
        <dbReference type="ARBA" id="ARBA00022723"/>
    </source>
</evidence>
<dbReference type="AlphaFoldDB" id="R7YKL5"/>
<feature type="region of interest" description="Disordered" evidence="6">
    <location>
        <begin position="650"/>
        <end position="684"/>
    </location>
</feature>
<evidence type="ECO:0000256" key="3">
    <source>
        <dbReference type="ARBA" id="ARBA00022833"/>
    </source>
</evidence>
<feature type="compositionally biased region" description="Polar residues" evidence="6">
    <location>
        <begin position="307"/>
        <end position="317"/>
    </location>
</feature>
<feature type="compositionally biased region" description="Polar residues" evidence="6">
    <location>
        <begin position="672"/>
        <end position="684"/>
    </location>
</feature>
<dbReference type="PROSITE" id="PS01359">
    <property type="entry name" value="ZF_PHD_1"/>
    <property type="match status" value="1"/>
</dbReference>
<dbReference type="EMBL" id="JH767558">
    <property type="protein sequence ID" value="EON62151.1"/>
    <property type="molecule type" value="Genomic_DNA"/>
</dbReference>
<sequence length="765" mass="82949">MDLPAPDWHLPSPSSTPRSAAYDTNFLQTPKPASFHSTFIDGFSTPQVGGHHTPAQTPVDFQPTSVSRPGSSYSQKGPTPGDPAFHVNYFSPHQHLGLPPVEPSRRLSSSPGPAQKRSSSAGSHGPLTASSKLITSAMDPSQMHTPPPTRHSSSRRQPGQTQNANLTTPSTILSRRIDAPPAHNATPGDGFNTQTPLGFSSLQFSPELYQFSNPGPMTAPVFHQPRLYFGQTSSGDMMNMDMSFSPGDPFGPMTQTGGGMQNWQGFSTMANVPNPSLQPSMMDSSFGQSSGAWMASSMSLANPPIPTQQSPQVSTPSGVDPSLLFSFANANELAQHVNQNTIQYNAYQDSRQAPEQQTREFNRGKGPARSGSLQHSRTSTASSSEPIQSVTRPGVQRSNTDSRISRYRPSTADPQNPTGYNIPRRSSPLKRQTQASLTAIPETAKPRARTRLVIDEDGRARTEVVHDDDEPTQSKAMRSFSSVQLDDDSDTESDGSTHVPSQNNSFAFEPPKRRTSKHARTDSDSPRSNSFKIPRSSSSLALRADSLGAARTDFADVPGQGVRRTQTNVPRRKSSITSLTGSFGGGDSRRPQAVSTASHADGDAHSALRRVVEGRQRVQERSPAKILEDHNQRWAQASADLMRVGTGQHFPFDPFSSNSSTSPTSLTEHDITTPSTDRSSVSNEGTRCLCNSTDGDGQLMIQCESCTKWLHVRCVGLNSQNLPPVYICIFCTGRTPAVRGGRVREPVRNLSQYMSPLNHKSGYRR</sequence>
<feature type="compositionally biased region" description="Low complexity" evidence="6">
    <location>
        <begin position="650"/>
        <end position="666"/>
    </location>
</feature>
<dbReference type="PANTHER" id="PTHR46462">
    <property type="entry name" value="UPSET, ISOFORM A"/>
    <property type="match status" value="1"/>
</dbReference>
<dbReference type="STRING" id="1168221.R7YKL5"/>
<dbReference type="Gene3D" id="3.30.40.10">
    <property type="entry name" value="Zinc/RING finger domain, C3HC4 (zinc finger)"/>
    <property type="match status" value="1"/>
</dbReference>
<name>R7YKL5_CONA1</name>
<keyword evidence="2 5" id="KW-0863">Zinc-finger</keyword>
<evidence type="ECO:0000256" key="5">
    <source>
        <dbReference type="PROSITE-ProRule" id="PRU00146"/>
    </source>
</evidence>
<keyword evidence="1" id="KW-0479">Metal-binding</keyword>
<dbReference type="GeneID" id="19898681"/>
<dbReference type="InterPro" id="IPR011011">
    <property type="entry name" value="Znf_FYVE_PHD"/>
</dbReference>
<dbReference type="InterPro" id="IPR019786">
    <property type="entry name" value="Zinc_finger_PHD-type_CS"/>
</dbReference>
<dbReference type="InterPro" id="IPR019787">
    <property type="entry name" value="Znf_PHD-finger"/>
</dbReference>
<dbReference type="SMART" id="SM00249">
    <property type="entry name" value="PHD"/>
    <property type="match status" value="1"/>
</dbReference>
<feature type="compositionally biased region" description="Polar residues" evidence="6">
    <location>
        <begin position="563"/>
        <end position="581"/>
    </location>
</feature>
<feature type="compositionally biased region" description="Polar residues" evidence="6">
    <location>
        <begin position="473"/>
        <end position="484"/>
    </location>
</feature>
<dbReference type="Pfam" id="PF20826">
    <property type="entry name" value="PHD_5"/>
    <property type="match status" value="1"/>
</dbReference>
<dbReference type="eggNOG" id="ENOG502SD8Z">
    <property type="taxonomic scope" value="Eukaryota"/>
</dbReference>
<dbReference type="InterPro" id="IPR001965">
    <property type="entry name" value="Znf_PHD"/>
</dbReference>
<dbReference type="GO" id="GO:0008270">
    <property type="term" value="F:zinc ion binding"/>
    <property type="evidence" value="ECO:0007669"/>
    <property type="project" value="UniProtKB-KW"/>
</dbReference>
<evidence type="ECO:0000313" key="9">
    <source>
        <dbReference type="Proteomes" id="UP000016924"/>
    </source>
</evidence>
<keyword evidence="3" id="KW-0862">Zinc</keyword>